<evidence type="ECO:0000313" key="3">
    <source>
        <dbReference type="Proteomes" id="UP000789342"/>
    </source>
</evidence>
<dbReference type="Proteomes" id="UP000789342">
    <property type="component" value="Unassembled WGS sequence"/>
</dbReference>
<protein>
    <submittedName>
        <fullName evidence="2">5449_t:CDS:1</fullName>
    </submittedName>
</protein>
<proteinExistence type="predicted"/>
<reference evidence="2" key="1">
    <citation type="submission" date="2021-06" db="EMBL/GenBank/DDBJ databases">
        <authorList>
            <person name="Kallberg Y."/>
            <person name="Tangrot J."/>
            <person name="Rosling A."/>
        </authorList>
    </citation>
    <scope>NUCLEOTIDE SEQUENCE</scope>
    <source>
        <strain evidence="2">CL551</strain>
    </source>
</reference>
<feature type="non-terminal residue" evidence="2">
    <location>
        <position position="1"/>
    </location>
</feature>
<gene>
    <name evidence="2" type="ORF">AMORRO_LOCUS12728</name>
</gene>
<feature type="region of interest" description="Disordered" evidence="1">
    <location>
        <begin position="46"/>
        <end position="84"/>
    </location>
</feature>
<feature type="compositionally biased region" description="Basic and acidic residues" evidence="1">
    <location>
        <begin position="46"/>
        <end position="63"/>
    </location>
</feature>
<accession>A0A9N9N8F1</accession>
<feature type="region of interest" description="Disordered" evidence="1">
    <location>
        <begin position="1"/>
        <end position="31"/>
    </location>
</feature>
<evidence type="ECO:0000256" key="1">
    <source>
        <dbReference type="SAM" id="MobiDB-lite"/>
    </source>
</evidence>
<feature type="compositionally biased region" description="Polar residues" evidence="1">
    <location>
        <begin position="1"/>
        <end position="20"/>
    </location>
</feature>
<sequence length="84" mass="10188">EEQENQQISNKNTDEQQMQYQDAEEMGRKKEETFLTTYKAINKEATERQDKLERQMEQMEKMLSELLENGQLPPSKKRQQHERQ</sequence>
<name>A0A9N9N8F1_9GLOM</name>
<evidence type="ECO:0000313" key="2">
    <source>
        <dbReference type="EMBL" id="CAG8711753.1"/>
    </source>
</evidence>
<organism evidence="2 3">
    <name type="scientific">Acaulospora morrowiae</name>
    <dbReference type="NCBI Taxonomy" id="94023"/>
    <lineage>
        <taxon>Eukaryota</taxon>
        <taxon>Fungi</taxon>
        <taxon>Fungi incertae sedis</taxon>
        <taxon>Mucoromycota</taxon>
        <taxon>Glomeromycotina</taxon>
        <taxon>Glomeromycetes</taxon>
        <taxon>Diversisporales</taxon>
        <taxon>Acaulosporaceae</taxon>
        <taxon>Acaulospora</taxon>
    </lineage>
</organism>
<dbReference type="EMBL" id="CAJVPV010019654">
    <property type="protein sequence ID" value="CAG8711753.1"/>
    <property type="molecule type" value="Genomic_DNA"/>
</dbReference>
<feature type="compositionally biased region" description="Basic residues" evidence="1">
    <location>
        <begin position="75"/>
        <end position="84"/>
    </location>
</feature>
<comment type="caution">
    <text evidence="2">The sequence shown here is derived from an EMBL/GenBank/DDBJ whole genome shotgun (WGS) entry which is preliminary data.</text>
</comment>
<dbReference type="AlphaFoldDB" id="A0A9N9N8F1"/>
<keyword evidence="3" id="KW-1185">Reference proteome</keyword>